<dbReference type="Proteomes" id="UP001194468">
    <property type="component" value="Unassembled WGS sequence"/>
</dbReference>
<organism evidence="1 2">
    <name type="scientific">Boletus edulis BED1</name>
    <dbReference type="NCBI Taxonomy" id="1328754"/>
    <lineage>
        <taxon>Eukaryota</taxon>
        <taxon>Fungi</taxon>
        <taxon>Dikarya</taxon>
        <taxon>Basidiomycota</taxon>
        <taxon>Agaricomycotina</taxon>
        <taxon>Agaricomycetes</taxon>
        <taxon>Agaricomycetidae</taxon>
        <taxon>Boletales</taxon>
        <taxon>Boletineae</taxon>
        <taxon>Boletaceae</taxon>
        <taxon>Boletoideae</taxon>
        <taxon>Boletus</taxon>
    </lineage>
</organism>
<feature type="non-terminal residue" evidence="1">
    <location>
        <position position="1"/>
    </location>
</feature>
<sequence length="150" mass="17050">HTFRAPDIEIDDAALDSWKHDELEDADALLTVEVTRSPHTVHHLLASRALARTRMQMWDEALLDATMVVLALVSRNLTLTPIYTKVINIQPTVIGFVAKSVAHVGKEERYKGYRTCDIAFEHFHSSHLSFLLLVKVNHIHLTRTANVRSF</sequence>
<proteinExistence type="predicted"/>
<evidence type="ECO:0000313" key="1">
    <source>
        <dbReference type="EMBL" id="KAF8433884.1"/>
    </source>
</evidence>
<accession>A0AAD4BLA5</accession>
<keyword evidence="2" id="KW-1185">Reference proteome</keyword>
<gene>
    <name evidence="1" type="ORF">L210DRAFT_872531</name>
</gene>
<dbReference type="AlphaFoldDB" id="A0AAD4BLA5"/>
<dbReference type="EMBL" id="WHUW01000031">
    <property type="protein sequence ID" value="KAF8433884.1"/>
    <property type="molecule type" value="Genomic_DNA"/>
</dbReference>
<name>A0AAD4BLA5_BOLED</name>
<comment type="caution">
    <text evidence="1">The sequence shown here is derived from an EMBL/GenBank/DDBJ whole genome shotgun (WGS) entry which is preliminary data.</text>
</comment>
<evidence type="ECO:0000313" key="2">
    <source>
        <dbReference type="Proteomes" id="UP001194468"/>
    </source>
</evidence>
<reference evidence="1" key="2">
    <citation type="journal article" date="2020" name="Nat. Commun.">
        <title>Large-scale genome sequencing of mycorrhizal fungi provides insights into the early evolution of symbiotic traits.</title>
        <authorList>
            <person name="Miyauchi S."/>
            <person name="Kiss E."/>
            <person name="Kuo A."/>
            <person name="Drula E."/>
            <person name="Kohler A."/>
            <person name="Sanchez-Garcia M."/>
            <person name="Morin E."/>
            <person name="Andreopoulos B."/>
            <person name="Barry K.W."/>
            <person name="Bonito G."/>
            <person name="Buee M."/>
            <person name="Carver A."/>
            <person name="Chen C."/>
            <person name="Cichocki N."/>
            <person name="Clum A."/>
            <person name="Culley D."/>
            <person name="Crous P.W."/>
            <person name="Fauchery L."/>
            <person name="Girlanda M."/>
            <person name="Hayes R.D."/>
            <person name="Keri Z."/>
            <person name="LaButti K."/>
            <person name="Lipzen A."/>
            <person name="Lombard V."/>
            <person name="Magnuson J."/>
            <person name="Maillard F."/>
            <person name="Murat C."/>
            <person name="Nolan M."/>
            <person name="Ohm R.A."/>
            <person name="Pangilinan J."/>
            <person name="Pereira M.F."/>
            <person name="Perotto S."/>
            <person name="Peter M."/>
            <person name="Pfister S."/>
            <person name="Riley R."/>
            <person name="Sitrit Y."/>
            <person name="Stielow J.B."/>
            <person name="Szollosi G."/>
            <person name="Zifcakova L."/>
            <person name="Stursova M."/>
            <person name="Spatafora J.W."/>
            <person name="Tedersoo L."/>
            <person name="Vaario L.M."/>
            <person name="Yamada A."/>
            <person name="Yan M."/>
            <person name="Wang P."/>
            <person name="Xu J."/>
            <person name="Bruns T."/>
            <person name="Baldrian P."/>
            <person name="Vilgalys R."/>
            <person name="Dunand C."/>
            <person name="Henrissat B."/>
            <person name="Grigoriev I.V."/>
            <person name="Hibbett D."/>
            <person name="Nagy L.G."/>
            <person name="Martin F.M."/>
        </authorList>
    </citation>
    <scope>NUCLEOTIDE SEQUENCE</scope>
    <source>
        <strain evidence="1">BED1</strain>
    </source>
</reference>
<reference evidence="1" key="1">
    <citation type="submission" date="2019-10" db="EMBL/GenBank/DDBJ databases">
        <authorList>
            <consortium name="DOE Joint Genome Institute"/>
            <person name="Kuo A."/>
            <person name="Miyauchi S."/>
            <person name="Kiss E."/>
            <person name="Drula E."/>
            <person name="Kohler A."/>
            <person name="Sanchez-Garcia M."/>
            <person name="Andreopoulos B."/>
            <person name="Barry K.W."/>
            <person name="Bonito G."/>
            <person name="Buee M."/>
            <person name="Carver A."/>
            <person name="Chen C."/>
            <person name="Cichocki N."/>
            <person name="Clum A."/>
            <person name="Culley D."/>
            <person name="Crous P.W."/>
            <person name="Fauchery L."/>
            <person name="Girlanda M."/>
            <person name="Hayes R."/>
            <person name="Keri Z."/>
            <person name="LaButti K."/>
            <person name="Lipzen A."/>
            <person name="Lombard V."/>
            <person name="Magnuson J."/>
            <person name="Maillard F."/>
            <person name="Morin E."/>
            <person name="Murat C."/>
            <person name="Nolan M."/>
            <person name="Ohm R."/>
            <person name="Pangilinan J."/>
            <person name="Pereira M."/>
            <person name="Perotto S."/>
            <person name="Peter M."/>
            <person name="Riley R."/>
            <person name="Sitrit Y."/>
            <person name="Stielow B."/>
            <person name="Szollosi G."/>
            <person name="Zifcakova L."/>
            <person name="Stursova M."/>
            <person name="Spatafora J.W."/>
            <person name="Tedersoo L."/>
            <person name="Vaario L.-M."/>
            <person name="Yamada A."/>
            <person name="Yan M."/>
            <person name="Wang P."/>
            <person name="Xu J."/>
            <person name="Bruns T."/>
            <person name="Baldrian P."/>
            <person name="Vilgalys R."/>
            <person name="Henrissat B."/>
            <person name="Grigoriev I.V."/>
            <person name="Hibbett D."/>
            <person name="Nagy L.G."/>
            <person name="Martin F.M."/>
        </authorList>
    </citation>
    <scope>NUCLEOTIDE SEQUENCE</scope>
    <source>
        <strain evidence="1">BED1</strain>
    </source>
</reference>
<protein>
    <submittedName>
        <fullName evidence="1">Uncharacterized protein</fullName>
    </submittedName>
</protein>